<dbReference type="EMBL" id="JQCA01000048">
    <property type="protein sequence ID" value="KRO03960.1"/>
    <property type="molecule type" value="Genomic_DNA"/>
</dbReference>
<keyword evidence="6 8" id="KW-0472">Membrane</keyword>
<reference evidence="9 10" key="1">
    <citation type="journal article" date="2015" name="Genome Announc.">
        <title>Expanding the biotechnology potential of lactobacilli through comparative genomics of 213 strains and associated genera.</title>
        <authorList>
            <person name="Sun Z."/>
            <person name="Harris H.M."/>
            <person name="McCann A."/>
            <person name="Guo C."/>
            <person name="Argimon S."/>
            <person name="Zhang W."/>
            <person name="Yang X."/>
            <person name="Jeffery I.B."/>
            <person name="Cooney J.C."/>
            <person name="Kagawa T.F."/>
            <person name="Liu W."/>
            <person name="Song Y."/>
            <person name="Salvetti E."/>
            <person name="Wrobel A."/>
            <person name="Rasinkangas P."/>
            <person name="Parkhill J."/>
            <person name="Rea M.C."/>
            <person name="O'Sullivan O."/>
            <person name="Ritari J."/>
            <person name="Douillard F.P."/>
            <person name="Paul Ross R."/>
            <person name="Yang R."/>
            <person name="Briner A.E."/>
            <person name="Felis G.E."/>
            <person name="de Vos W.M."/>
            <person name="Barrangou R."/>
            <person name="Klaenhammer T.R."/>
            <person name="Caufield P.W."/>
            <person name="Cui Y."/>
            <person name="Zhang H."/>
            <person name="O'Toole P.W."/>
        </authorList>
    </citation>
    <scope>NUCLEOTIDE SEQUENCE [LARGE SCALE GENOMIC DNA]</scope>
    <source>
        <strain evidence="9 10">DSM 22467</strain>
    </source>
</reference>
<evidence type="ECO:0000256" key="8">
    <source>
        <dbReference type="SAM" id="Phobius"/>
    </source>
</evidence>
<organism evidence="9 10">
    <name type="scientific">Levilactobacillus paucivorans</name>
    <dbReference type="NCBI Taxonomy" id="616990"/>
    <lineage>
        <taxon>Bacteria</taxon>
        <taxon>Bacillati</taxon>
        <taxon>Bacillota</taxon>
        <taxon>Bacilli</taxon>
        <taxon>Lactobacillales</taxon>
        <taxon>Lactobacillaceae</taxon>
        <taxon>Levilactobacillus</taxon>
    </lineage>
</organism>
<dbReference type="PRINTS" id="PR00783">
    <property type="entry name" value="MINTRINSICP"/>
</dbReference>
<dbReference type="PROSITE" id="PS00221">
    <property type="entry name" value="MIP"/>
    <property type="match status" value="1"/>
</dbReference>
<keyword evidence="4 7" id="KW-0812">Transmembrane</keyword>
<sequence>MGVRVMSGFMGEFLGTMILIVLGAGTGASINLNKTYAKGSNWTYVSLAWGMAVTMGVYVAGMFGSDGHLNPAVTIGFALFGYFPWAHVGAYLLGQFLGAFVGAAIVILQFYPHFKASPDEASGNSVGIFATRPAIKNPAFNFISEVVATWAFIFILLNLGDFTTGLKPFMVGLLIMTIGMALGTTTGFALNPARDWGPRLAYTILPVPNKGAAEWNYAWVPMCGPIVGGILAAGMKYLLN</sequence>
<feature type="transmembrane region" description="Helical" evidence="8">
    <location>
        <begin position="92"/>
        <end position="111"/>
    </location>
</feature>
<evidence type="ECO:0000256" key="2">
    <source>
        <dbReference type="ARBA" id="ARBA00006175"/>
    </source>
</evidence>
<evidence type="ECO:0000256" key="5">
    <source>
        <dbReference type="ARBA" id="ARBA00022989"/>
    </source>
</evidence>
<protein>
    <submittedName>
        <fullName evidence="9">Glycerol uptake facilitator related permease (Major Intrinsic protein family)</fullName>
    </submittedName>
</protein>
<dbReference type="STRING" id="616990.IV54_GL001807"/>
<dbReference type="Gene3D" id="1.20.1080.10">
    <property type="entry name" value="Glycerol uptake facilitator protein"/>
    <property type="match status" value="1"/>
</dbReference>
<feature type="transmembrane region" description="Helical" evidence="8">
    <location>
        <begin position="217"/>
        <end position="239"/>
    </location>
</feature>
<evidence type="ECO:0000256" key="7">
    <source>
        <dbReference type="RuleBase" id="RU000477"/>
    </source>
</evidence>
<name>A0A0R2LQR0_9LACO</name>
<keyword evidence="5 8" id="KW-1133">Transmembrane helix</keyword>
<dbReference type="GO" id="GO:0015254">
    <property type="term" value="F:glycerol channel activity"/>
    <property type="evidence" value="ECO:0007669"/>
    <property type="project" value="TreeGrafter"/>
</dbReference>
<dbReference type="PANTHER" id="PTHR43829:SF9">
    <property type="entry name" value="AQUAPORIN-9"/>
    <property type="match status" value="1"/>
</dbReference>
<comment type="subcellular location">
    <subcellularLocation>
        <location evidence="1">Membrane</location>
        <topology evidence="1">Multi-pass membrane protein</topology>
    </subcellularLocation>
</comment>
<feature type="transmembrane region" description="Helical" evidence="8">
    <location>
        <begin position="44"/>
        <end position="63"/>
    </location>
</feature>
<feature type="transmembrane region" description="Helical" evidence="8">
    <location>
        <begin position="13"/>
        <end position="32"/>
    </location>
</feature>
<evidence type="ECO:0000256" key="3">
    <source>
        <dbReference type="ARBA" id="ARBA00022448"/>
    </source>
</evidence>
<evidence type="ECO:0000256" key="1">
    <source>
        <dbReference type="ARBA" id="ARBA00004141"/>
    </source>
</evidence>
<dbReference type="GO" id="GO:0005886">
    <property type="term" value="C:plasma membrane"/>
    <property type="evidence" value="ECO:0007669"/>
    <property type="project" value="TreeGrafter"/>
</dbReference>
<dbReference type="InterPro" id="IPR050363">
    <property type="entry name" value="MIP/Aquaporin"/>
</dbReference>
<dbReference type="InterPro" id="IPR023271">
    <property type="entry name" value="Aquaporin-like"/>
</dbReference>
<dbReference type="InterPro" id="IPR022357">
    <property type="entry name" value="MIP_CS"/>
</dbReference>
<comment type="caution">
    <text evidence="9">The sequence shown here is derived from an EMBL/GenBank/DDBJ whole genome shotgun (WGS) entry which is preliminary data.</text>
</comment>
<feature type="transmembrane region" description="Helical" evidence="8">
    <location>
        <begin position="139"/>
        <end position="157"/>
    </location>
</feature>
<feature type="transmembrane region" description="Helical" evidence="8">
    <location>
        <begin position="169"/>
        <end position="190"/>
    </location>
</feature>
<evidence type="ECO:0000256" key="6">
    <source>
        <dbReference type="ARBA" id="ARBA00023136"/>
    </source>
</evidence>
<dbReference type="Proteomes" id="UP000051906">
    <property type="component" value="Unassembled WGS sequence"/>
</dbReference>
<proteinExistence type="inferred from homology"/>
<dbReference type="Pfam" id="PF00230">
    <property type="entry name" value="MIP"/>
    <property type="match status" value="1"/>
</dbReference>
<keyword evidence="10" id="KW-1185">Reference proteome</keyword>
<evidence type="ECO:0000313" key="10">
    <source>
        <dbReference type="Proteomes" id="UP000051906"/>
    </source>
</evidence>
<comment type="similarity">
    <text evidence="2 7">Belongs to the MIP/aquaporin (TC 1.A.8) family.</text>
</comment>
<evidence type="ECO:0000313" key="9">
    <source>
        <dbReference type="EMBL" id="KRO03960.1"/>
    </source>
</evidence>
<dbReference type="AlphaFoldDB" id="A0A0R2LQR0"/>
<gene>
    <name evidence="9" type="ORF">IV54_GL001807</name>
</gene>
<dbReference type="PATRIC" id="fig|616990.3.peg.1917"/>
<keyword evidence="3 7" id="KW-0813">Transport</keyword>
<accession>A0A0R2LQR0</accession>
<dbReference type="SUPFAM" id="SSF81338">
    <property type="entry name" value="Aquaporin-like"/>
    <property type="match status" value="1"/>
</dbReference>
<dbReference type="InterPro" id="IPR000425">
    <property type="entry name" value="MIP"/>
</dbReference>
<dbReference type="PANTHER" id="PTHR43829">
    <property type="entry name" value="AQUAPORIN OR AQUAGLYCEROPORIN RELATED"/>
    <property type="match status" value="1"/>
</dbReference>
<evidence type="ECO:0000256" key="4">
    <source>
        <dbReference type="ARBA" id="ARBA00022692"/>
    </source>
</evidence>